<evidence type="ECO:0000256" key="2">
    <source>
        <dbReference type="ARBA" id="ARBA00023274"/>
    </source>
</evidence>
<evidence type="ECO:0000313" key="8">
    <source>
        <dbReference type="Proteomes" id="UP000325030"/>
    </source>
</evidence>
<keyword evidence="7" id="KW-1185">Reference proteome</keyword>
<comment type="similarity">
    <text evidence="3">Belongs to the eukaryotic ribosomal protein eL18 family.</text>
</comment>
<dbReference type="HAMAP" id="MF_00329">
    <property type="entry name" value="Ribosomal_eL18"/>
    <property type="match status" value="1"/>
</dbReference>
<dbReference type="NCBIfam" id="NF003079">
    <property type="entry name" value="PRK04005.1"/>
    <property type="match status" value="1"/>
</dbReference>
<dbReference type="GeneID" id="41718312"/>
<dbReference type="PROSITE" id="PS00475">
    <property type="entry name" value="RIBOSOMAL_L15"/>
    <property type="match status" value="1"/>
</dbReference>
<name>A0A510DWN7_9CREN</name>
<dbReference type="InterPro" id="IPR036227">
    <property type="entry name" value="Ribosomal_uL15/eL18_sf"/>
</dbReference>
<feature type="domain" description="Large ribosomal subunit protein uL15/eL18" evidence="4">
    <location>
        <begin position="60"/>
        <end position="96"/>
    </location>
</feature>
<dbReference type="InterPro" id="IPR022947">
    <property type="entry name" value="Ribosomal_eL18_arc"/>
</dbReference>
<dbReference type="GO" id="GO:0006412">
    <property type="term" value="P:translation"/>
    <property type="evidence" value="ECO:0007669"/>
    <property type="project" value="UniProtKB-UniRule"/>
</dbReference>
<sequence length="118" mass="13379">MKRTGSTDMNIRKLLVSLKEHEKAFWNYVGEEMDKPRRKMTEVNIYKINSMTKPNDIVVVPGKVLGVGFLDHPVTVAALSFSKSAQQKINQAGGKIMSINKALEEIKDFKNNNVRLMK</sequence>
<organism evidence="5 7">
    <name type="scientific">Sulfuracidifex tepidarius</name>
    <dbReference type="NCBI Taxonomy" id="1294262"/>
    <lineage>
        <taxon>Archaea</taxon>
        <taxon>Thermoproteota</taxon>
        <taxon>Thermoprotei</taxon>
        <taxon>Sulfolobales</taxon>
        <taxon>Sulfolobaceae</taxon>
        <taxon>Sulfuracidifex</taxon>
    </lineage>
</organism>
<dbReference type="InterPro" id="IPR001196">
    <property type="entry name" value="Ribosomal_uL15_CS"/>
</dbReference>
<evidence type="ECO:0000313" key="6">
    <source>
        <dbReference type="EMBL" id="BBG27429.1"/>
    </source>
</evidence>
<keyword evidence="1 3" id="KW-0689">Ribosomal protein</keyword>
<accession>A0A510DWN7</accession>
<dbReference type="GO" id="GO:0003735">
    <property type="term" value="F:structural constituent of ribosome"/>
    <property type="evidence" value="ECO:0007669"/>
    <property type="project" value="InterPro"/>
</dbReference>
<dbReference type="Proteomes" id="UP000325030">
    <property type="component" value="Chromosome"/>
</dbReference>
<accession>A0A510E4L8</accession>
<dbReference type="Pfam" id="PF00828">
    <property type="entry name" value="Ribosomal_L27A"/>
    <property type="match status" value="1"/>
</dbReference>
<dbReference type="GO" id="GO:1990904">
    <property type="term" value="C:ribonucleoprotein complex"/>
    <property type="evidence" value="ECO:0007669"/>
    <property type="project" value="UniProtKB-KW"/>
</dbReference>
<reference evidence="5 7" key="2">
    <citation type="journal article" date="2020" name="Int. J. Syst. Evol. Microbiol.">
        <title>Sulfuracidifex tepidarius gen. nov., sp. nov. and transfer of Sulfolobus metallicus Huber and Stetter 1992 to the genus Sulfuracidifex as Sulfuracidifex metallicus comb. nov.</title>
        <authorList>
            <person name="Itoh T."/>
            <person name="Miura T."/>
            <person name="Sakai H.D."/>
            <person name="Kato S."/>
            <person name="Ohkuma M."/>
            <person name="Takashina T."/>
        </authorList>
    </citation>
    <scope>NUCLEOTIDE SEQUENCE [LARGE SCALE GENOMIC DNA]</scope>
    <source>
        <strain evidence="5 7">IC-006</strain>
        <strain evidence="6">IC-007</strain>
    </source>
</reference>
<dbReference type="SUPFAM" id="SSF52080">
    <property type="entry name" value="Ribosomal proteins L15p and L18e"/>
    <property type="match status" value="1"/>
</dbReference>
<dbReference type="AlphaFoldDB" id="A0A510DWN7"/>
<dbReference type="RefSeq" id="WP_054844781.1">
    <property type="nucleotide sequence ID" value="NZ_AP018929.1"/>
</dbReference>
<gene>
    <name evidence="3" type="primary">rpl18e</name>
    <name evidence="5" type="ORF">IC006_1972</name>
    <name evidence="6" type="ORF">IC007_1980</name>
</gene>
<evidence type="ECO:0000256" key="3">
    <source>
        <dbReference type="HAMAP-Rule" id="MF_00329"/>
    </source>
</evidence>
<protein>
    <recommendedName>
        <fullName evidence="3">Large ribosomal subunit protein eL18</fullName>
    </recommendedName>
</protein>
<keyword evidence="2 3" id="KW-0687">Ribonucleoprotein</keyword>
<dbReference type="Proteomes" id="UP000322983">
    <property type="component" value="Chromosome"/>
</dbReference>
<proteinExistence type="inferred from homology"/>
<dbReference type="GO" id="GO:0005840">
    <property type="term" value="C:ribosome"/>
    <property type="evidence" value="ECO:0007669"/>
    <property type="project" value="UniProtKB-KW"/>
</dbReference>
<dbReference type="KEGG" id="step:IC006_1972"/>
<dbReference type="EMBL" id="AP018929">
    <property type="protein sequence ID" value="BBG24641.1"/>
    <property type="molecule type" value="Genomic_DNA"/>
</dbReference>
<dbReference type="InterPro" id="IPR021131">
    <property type="entry name" value="Ribosomal_uL15/eL18"/>
</dbReference>
<dbReference type="Gene3D" id="3.100.10.10">
    <property type="match status" value="1"/>
</dbReference>
<reference evidence="8" key="1">
    <citation type="submission" date="2018-09" db="EMBL/GenBank/DDBJ databases">
        <title>Complete Genome Sequencing of Sulfolobus sp. JCM 16834.</title>
        <authorList>
            <person name="Kato S."/>
            <person name="Itoh T."/>
            <person name="Ohkuma M."/>
        </authorList>
    </citation>
    <scope>NUCLEOTIDE SEQUENCE [LARGE SCALE GENOMIC DNA]</scope>
    <source>
        <strain evidence="8">IC-007</strain>
    </source>
</reference>
<dbReference type="EMBL" id="AP018930">
    <property type="protein sequence ID" value="BBG27429.1"/>
    <property type="molecule type" value="Genomic_DNA"/>
</dbReference>
<evidence type="ECO:0000313" key="7">
    <source>
        <dbReference type="Proteomes" id="UP000322983"/>
    </source>
</evidence>
<evidence type="ECO:0000259" key="4">
    <source>
        <dbReference type="Pfam" id="PF00828"/>
    </source>
</evidence>
<evidence type="ECO:0000313" key="5">
    <source>
        <dbReference type="EMBL" id="BBG24641.1"/>
    </source>
</evidence>
<dbReference type="STRING" id="1294262.GCA_001316085_00018"/>
<dbReference type="OrthoDB" id="11309at2157"/>
<evidence type="ECO:0000256" key="1">
    <source>
        <dbReference type="ARBA" id="ARBA00022980"/>
    </source>
</evidence>